<keyword evidence="2" id="KW-0012">Acyltransferase</keyword>
<dbReference type="PROSITE" id="PS51186">
    <property type="entry name" value="GNAT"/>
    <property type="match status" value="1"/>
</dbReference>
<gene>
    <name evidence="4" type="ORF">PMH09_18835</name>
</gene>
<dbReference type="PANTHER" id="PTHR43072">
    <property type="entry name" value="N-ACETYLTRANSFERASE"/>
    <property type="match status" value="1"/>
</dbReference>
<keyword evidence="1" id="KW-0808">Transferase</keyword>
<dbReference type="Pfam" id="PF00583">
    <property type="entry name" value="Acetyltransf_1"/>
    <property type="match status" value="1"/>
</dbReference>
<dbReference type="Gene3D" id="3.40.630.30">
    <property type="match status" value="1"/>
</dbReference>
<comment type="caution">
    <text evidence="4">The sequence shown here is derived from an EMBL/GenBank/DDBJ whole genome shotgun (WGS) entry which is preliminary data.</text>
</comment>
<dbReference type="EMBL" id="JAQOSQ010000029">
    <property type="protein sequence ID" value="MDJ1185248.1"/>
    <property type="molecule type" value="Genomic_DNA"/>
</dbReference>
<dbReference type="Proteomes" id="UP001232992">
    <property type="component" value="Unassembled WGS sequence"/>
</dbReference>
<dbReference type="CDD" id="cd04301">
    <property type="entry name" value="NAT_SF"/>
    <property type="match status" value="1"/>
</dbReference>
<evidence type="ECO:0000256" key="1">
    <source>
        <dbReference type="ARBA" id="ARBA00022679"/>
    </source>
</evidence>
<accession>A0ABT7C1D1</accession>
<dbReference type="RefSeq" id="WP_347179112.1">
    <property type="nucleotide sequence ID" value="NZ_JAQOSQ010000029.1"/>
</dbReference>
<evidence type="ECO:0000313" key="5">
    <source>
        <dbReference type="Proteomes" id="UP001232992"/>
    </source>
</evidence>
<keyword evidence="5" id="KW-1185">Reference proteome</keyword>
<proteinExistence type="predicted"/>
<dbReference type="InterPro" id="IPR000182">
    <property type="entry name" value="GNAT_dom"/>
</dbReference>
<feature type="domain" description="N-acetyltransferase" evidence="3">
    <location>
        <begin position="1"/>
        <end position="155"/>
    </location>
</feature>
<reference evidence="4 5" key="1">
    <citation type="submission" date="2023-01" db="EMBL/GenBank/DDBJ databases">
        <title>Novel diversity within Roseofilum (Cyanobacteria; Desertifilaceae) from marine benthic mats with descriptions of four novel species.</title>
        <authorList>
            <person name="Wang Y."/>
            <person name="Berthold D.E."/>
            <person name="Hu J."/>
            <person name="Lefler F.W."/>
            <person name="Laughinghouse H.D. IV."/>
        </authorList>
    </citation>
    <scope>NUCLEOTIDE SEQUENCE [LARGE SCALE GENOMIC DNA]</scope>
    <source>
        <strain evidence="4 5">BLCC-M143</strain>
    </source>
</reference>
<dbReference type="InterPro" id="IPR016181">
    <property type="entry name" value="Acyl_CoA_acyltransferase"/>
</dbReference>
<name>A0ABT7C1D1_9CYAN</name>
<dbReference type="PANTHER" id="PTHR43072:SF23">
    <property type="entry name" value="UPF0039 PROTEIN C11D3.02C"/>
    <property type="match status" value="1"/>
</dbReference>
<evidence type="ECO:0000313" key="4">
    <source>
        <dbReference type="EMBL" id="MDJ1185248.1"/>
    </source>
</evidence>
<dbReference type="SUPFAM" id="SSF55729">
    <property type="entry name" value="Acyl-CoA N-acyltransferases (Nat)"/>
    <property type="match status" value="1"/>
</dbReference>
<protein>
    <submittedName>
        <fullName evidence="4">GNAT family N-acetyltransferase</fullName>
    </submittedName>
</protein>
<evidence type="ECO:0000259" key="3">
    <source>
        <dbReference type="PROSITE" id="PS51186"/>
    </source>
</evidence>
<evidence type="ECO:0000256" key="2">
    <source>
        <dbReference type="ARBA" id="ARBA00023315"/>
    </source>
</evidence>
<sequence>MTIRYANEADLPKIVEIYNASVPQRLATADLNPISVESRLPWYQDHSPRSRPLWVRESAGEIVGWLSLNNFLNGRPAYRGTAEVSIYIHPNFHRRGIGRELLTEAIASGPSLGILSLTAFIFAHNLPSIALFEKHGFEPWGHLPQIANLDGDRRDLLILGRHLHGGDAIPARSSAQAVETAAATRHSGRTLNGRW</sequence>
<organism evidence="4 5">
    <name type="scientific">Roseofilum casamattae BLCC-M143</name>
    <dbReference type="NCBI Taxonomy" id="3022442"/>
    <lineage>
        <taxon>Bacteria</taxon>
        <taxon>Bacillati</taxon>
        <taxon>Cyanobacteriota</taxon>
        <taxon>Cyanophyceae</taxon>
        <taxon>Desertifilales</taxon>
        <taxon>Desertifilaceae</taxon>
        <taxon>Roseofilum</taxon>
        <taxon>Roseofilum casamattae</taxon>
    </lineage>
</organism>